<dbReference type="Gene3D" id="3.40.30.10">
    <property type="entry name" value="Glutaredoxin"/>
    <property type="match status" value="1"/>
</dbReference>
<dbReference type="OrthoDB" id="9815205at2"/>
<proteinExistence type="predicted"/>
<dbReference type="AlphaFoldDB" id="A0A3P3WDD9"/>
<dbReference type="InterPro" id="IPR000866">
    <property type="entry name" value="AhpC/TSA"/>
</dbReference>
<comment type="caution">
    <text evidence="3">The sequence shown here is derived from an EMBL/GenBank/DDBJ whole genome shotgun (WGS) entry which is preliminary data.</text>
</comment>
<gene>
    <name evidence="3" type="ORF">EG240_01495</name>
</gene>
<dbReference type="InterPro" id="IPR013766">
    <property type="entry name" value="Thioredoxin_domain"/>
</dbReference>
<protein>
    <submittedName>
        <fullName evidence="3">TlpA family protein disulfide reductase</fullName>
    </submittedName>
</protein>
<dbReference type="EMBL" id="RQVQ01000002">
    <property type="protein sequence ID" value="RRJ93172.1"/>
    <property type="molecule type" value="Genomic_DNA"/>
</dbReference>
<dbReference type="SUPFAM" id="SSF52833">
    <property type="entry name" value="Thioredoxin-like"/>
    <property type="match status" value="1"/>
</dbReference>
<sequence length="160" mass="18073">MCRNFLFVFFLCSTLSFAQSKLPNVTLKTLDGKSINLSSYNSKSKPVIISFWATWCGPCIKELKAINSVYAKWQKETGVELVAVSIDDARTKNRVKSQVSGAGWDYTVLIDDNQELKRAMNVVNVPYTVIVYEGKIVYSHSNYTPGIENDIYKKLQSLVK</sequence>
<keyword evidence="4" id="KW-1185">Reference proteome</keyword>
<dbReference type="CDD" id="cd02966">
    <property type="entry name" value="TlpA_like_family"/>
    <property type="match status" value="1"/>
</dbReference>
<evidence type="ECO:0000256" key="1">
    <source>
        <dbReference type="SAM" id="SignalP"/>
    </source>
</evidence>
<dbReference type="InterPro" id="IPR036249">
    <property type="entry name" value="Thioredoxin-like_sf"/>
</dbReference>
<dbReference type="PROSITE" id="PS51352">
    <property type="entry name" value="THIOREDOXIN_2"/>
    <property type="match status" value="1"/>
</dbReference>
<dbReference type="Proteomes" id="UP000275719">
    <property type="component" value="Unassembled WGS sequence"/>
</dbReference>
<name>A0A3P3WDD9_9FLAO</name>
<feature type="domain" description="Thioredoxin" evidence="2">
    <location>
        <begin position="16"/>
        <end position="160"/>
    </location>
</feature>
<evidence type="ECO:0000313" key="4">
    <source>
        <dbReference type="Proteomes" id="UP000275719"/>
    </source>
</evidence>
<dbReference type="Pfam" id="PF00578">
    <property type="entry name" value="AhpC-TSA"/>
    <property type="match status" value="1"/>
</dbReference>
<dbReference type="GO" id="GO:0016209">
    <property type="term" value="F:antioxidant activity"/>
    <property type="evidence" value="ECO:0007669"/>
    <property type="project" value="InterPro"/>
</dbReference>
<dbReference type="GO" id="GO:0016491">
    <property type="term" value="F:oxidoreductase activity"/>
    <property type="evidence" value="ECO:0007669"/>
    <property type="project" value="InterPro"/>
</dbReference>
<dbReference type="InterPro" id="IPR050553">
    <property type="entry name" value="Thioredoxin_ResA/DsbE_sf"/>
</dbReference>
<keyword evidence="1" id="KW-0732">Signal</keyword>
<dbReference type="PANTHER" id="PTHR42852">
    <property type="entry name" value="THIOL:DISULFIDE INTERCHANGE PROTEIN DSBE"/>
    <property type="match status" value="1"/>
</dbReference>
<feature type="chain" id="PRO_5017995882" evidence="1">
    <location>
        <begin position="19"/>
        <end position="160"/>
    </location>
</feature>
<evidence type="ECO:0000259" key="2">
    <source>
        <dbReference type="PROSITE" id="PS51352"/>
    </source>
</evidence>
<dbReference type="PANTHER" id="PTHR42852:SF17">
    <property type="entry name" value="THIOREDOXIN-LIKE PROTEIN HI_1115"/>
    <property type="match status" value="1"/>
</dbReference>
<reference evidence="3 4" key="1">
    <citation type="submission" date="2018-11" db="EMBL/GenBank/DDBJ databases">
        <title>Flavobacterium sp. nov., YIM 102701-2 draft genome.</title>
        <authorList>
            <person name="Li G."/>
            <person name="Jiang Y."/>
        </authorList>
    </citation>
    <scope>NUCLEOTIDE SEQUENCE [LARGE SCALE GENOMIC DNA]</scope>
    <source>
        <strain evidence="3 4">YIM 102701-2</strain>
    </source>
</reference>
<feature type="signal peptide" evidence="1">
    <location>
        <begin position="1"/>
        <end position="18"/>
    </location>
</feature>
<evidence type="ECO:0000313" key="3">
    <source>
        <dbReference type="EMBL" id="RRJ93172.1"/>
    </source>
</evidence>
<accession>A0A3P3WDD9</accession>
<organism evidence="3 4">
    <name type="scientific">Paenimyroides tangerinum</name>
    <dbReference type="NCBI Taxonomy" id="2488728"/>
    <lineage>
        <taxon>Bacteria</taxon>
        <taxon>Pseudomonadati</taxon>
        <taxon>Bacteroidota</taxon>
        <taxon>Flavobacteriia</taxon>
        <taxon>Flavobacteriales</taxon>
        <taxon>Flavobacteriaceae</taxon>
        <taxon>Paenimyroides</taxon>
    </lineage>
</organism>